<name>A0ABQ1VQB0_9BACL</name>
<evidence type="ECO:0000313" key="1">
    <source>
        <dbReference type="EMBL" id="GGF86489.1"/>
    </source>
</evidence>
<protein>
    <submittedName>
        <fullName evidence="1">Uncharacterized protein</fullName>
    </submittedName>
</protein>
<keyword evidence="2" id="KW-1185">Reference proteome</keyword>
<proteinExistence type="predicted"/>
<accession>A0ABQ1VQB0</accession>
<organism evidence="1 2">
    <name type="scientific">Paenibacillus aceti</name>
    <dbReference type="NCBI Taxonomy" id="1820010"/>
    <lineage>
        <taxon>Bacteria</taxon>
        <taxon>Bacillati</taxon>
        <taxon>Bacillota</taxon>
        <taxon>Bacilli</taxon>
        <taxon>Bacillales</taxon>
        <taxon>Paenibacillaceae</taxon>
        <taxon>Paenibacillus</taxon>
    </lineage>
</organism>
<dbReference type="EMBL" id="BMIW01000003">
    <property type="protein sequence ID" value="GGF86489.1"/>
    <property type="molecule type" value="Genomic_DNA"/>
</dbReference>
<reference evidence="2" key="1">
    <citation type="journal article" date="2019" name="Int. J. Syst. Evol. Microbiol.">
        <title>The Global Catalogue of Microorganisms (GCM) 10K type strain sequencing project: providing services to taxonomists for standard genome sequencing and annotation.</title>
        <authorList>
            <consortium name="The Broad Institute Genomics Platform"/>
            <consortium name="The Broad Institute Genome Sequencing Center for Infectious Disease"/>
            <person name="Wu L."/>
            <person name="Ma J."/>
        </authorList>
    </citation>
    <scope>NUCLEOTIDE SEQUENCE [LARGE SCALE GENOMIC DNA]</scope>
    <source>
        <strain evidence="2">CGMCC 1.15420</strain>
    </source>
</reference>
<comment type="caution">
    <text evidence="1">The sequence shown here is derived from an EMBL/GenBank/DDBJ whole genome shotgun (WGS) entry which is preliminary data.</text>
</comment>
<evidence type="ECO:0000313" key="2">
    <source>
        <dbReference type="Proteomes" id="UP000608420"/>
    </source>
</evidence>
<gene>
    <name evidence="1" type="ORF">GCM10010913_04980</name>
</gene>
<sequence length="344" mass="38816">MTTTETKRQLPKAPKTFGDLKQIAEEFGVEIPIKSPFTPDDVNKLLPLLRLPLDEDAIQESKGSETKKGYDTTGYSYQAHVDRMNWVFGPTNWTWAIQNETYDGSLTTGGGYTKHQYSAEIELLIGYRVLNEETNQWEWITVHSLPPIPTDHEHFREKGAARKGMLTKGIKRATSFLGVGADAYLGTLDDDLVTGADPTDDLRPRKIDKVIDSKGYLQLMDLARVKGFNSDIKLREWYKTRSEGAITNDPANLTKAEAYEIKGWLFKLEDQLGSDDDNEVESEDHNNQHEIAIDRPKTLEELMAADNSLILQLAAEYSFQMPASITSKNKWPLCKTLAQLMGIK</sequence>
<dbReference type="RefSeq" id="WP_120462571.1">
    <property type="nucleotide sequence ID" value="NZ_BMIW01000003.1"/>
</dbReference>
<dbReference type="Proteomes" id="UP000608420">
    <property type="component" value="Unassembled WGS sequence"/>
</dbReference>